<name>A0A1E4THK6_9ASCO</name>
<reference evidence="2" key="1">
    <citation type="submission" date="2016-02" db="EMBL/GenBank/DDBJ databases">
        <title>Comparative genomics of biotechnologically important yeasts.</title>
        <authorList>
            <consortium name="DOE Joint Genome Institute"/>
            <person name="Riley R."/>
            <person name="Haridas S."/>
            <person name="Wolfe K.H."/>
            <person name="Lopes M.R."/>
            <person name="Hittinger C.T."/>
            <person name="Goker M."/>
            <person name="Salamov A."/>
            <person name="Wisecaver J."/>
            <person name="Long T.M."/>
            <person name="Aerts A.L."/>
            <person name="Barry K."/>
            <person name="Choi C."/>
            <person name="Clum A."/>
            <person name="Coughlan A.Y."/>
            <person name="Deshpande S."/>
            <person name="Douglass A.P."/>
            <person name="Hanson S.J."/>
            <person name="Klenk H.-P."/>
            <person name="Labutti K."/>
            <person name="Lapidus A."/>
            <person name="Lindquist E."/>
            <person name="Lipzen A."/>
            <person name="Meier-Kolthoff J.P."/>
            <person name="Ohm R.A."/>
            <person name="Otillar R.P."/>
            <person name="Pangilinan J."/>
            <person name="Peng Y."/>
            <person name="Rokas A."/>
            <person name="Rosa C.A."/>
            <person name="Scheuner C."/>
            <person name="Sibirny A.A."/>
            <person name="Slot J.C."/>
            <person name="Stielow J.B."/>
            <person name="Sun H."/>
            <person name="Kurtzman C.P."/>
            <person name="Blackwell M."/>
            <person name="Jeffries T.W."/>
            <person name="Grigoriev I.V."/>
        </authorList>
    </citation>
    <scope>NUCLEOTIDE SEQUENCE [LARGE SCALE GENOMIC DNA]</scope>
    <source>
        <strain evidence="2">NRRL Y-17796</strain>
    </source>
</reference>
<dbReference type="EMBL" id="KV453842">
    <property type="protein sequence ID" value="ODV91241.1"/>
    <property type="molecule type" value="Genomic_DNA"/>
</dbReference>
<evidence type="ECO:0000313" key="1">
    <source>
        <dbReference type="EMBL" id="ODV91241.1"/>
    </source>
</evidence>
<protein>
    <submittedName>
        <fullName evidence="1">Uncharacterized protein</fullName>
    </submittedName>
</protein>
<evidence type="ECO:0000313" key="2">
    <source>
        <dbReference type="Proteomes" id="UP000095023"/>
    </source>
</evidence>
<accession>A0A1E4THK6</accession>
<dbReference type="Proteomes" id="UP000095023">
    <property type="component" value="Unassembled WGS sequence"/>
</dbReference>
<gene>
    <name evidence="1" type="ORF">CANCADRAFT_44845</name>
</gene>
<organism evidence="1 2">
    <name type="scientific">Tortispora caseinolytica NRRL Y-17796</name>
    <dbReference type="NCBI Taxonomy" id="767744"/>
    <lineage>
        <taxon>Eukaryota</taxon>
        <taxon>Fungi</taxon>
        <taxon>Dikarya</taxon>
        <taxon>Ascomycota</taxon>
        <taxon>Saccharomycotina</taxon>
        <taxon>Trigonopsidomycetes</taxon>
        <taxon>Trigonopsidales</taxon>
        <taxon>Trigonopsidaceae</taxon>
        <taxon>Tortispora</taxon>
    </lineage>
</organism>
<dbReference type="AlphaFoldDB" id="A0A1E4THK6"/>
<keyword evidence="2" id="KW-1185">Reference proteome</keyword>
<sequence length="436" mass="48624">MSWTQFKRVCARKFGRRFKRKHLKLELLNQSAAVGSGTITPVISSCSQTSCDERCSYPSTTWLDSIPIVTTPLTDLSLEDFDFYNNSSLKHTITDDETACNSLYCASANSRSSITNEERPSLSVLNLEPSEFPPPYDETQENLTESALFSYLSGGDEDESDVSVCSLHRYNSLDESAQSTASFFDVHSPESDNEVELDQSSTSDYISVYSPSEDSVCDTDSEVAEDYIDAQIIPGCHTPEIVFTLSSENENYSTIPERKVRFNVTVSVRKYGAQPLHTPLPGLQPEKGCLRNCMAFSSSTNDLSLSLKESKDAEGHKGTAVSSFKEITDEFTAMTHQHETTDEEDNILTNVEPGCSGDLIDIEYESDENLSECFNPEAEFNALMNSMIIAPERPDIMRKDHIIDHPSRSIPSNTFTNCDQNCLNRISTWFRTASVE</sequence>
<proteinExistence type="predicted"/>